<evidence type="ECO:0000259" key="7">
    <source>
        <dbReference type="SMART" id="SM00709"/>
    </source>
</evidence>
<dbReference type="InterPro" id="IPR004457">
    <property type="entry name" value="Znf_ZPR1"/>
</dbReference>
<dbReference type="Gene3D" id="2.60.120.1040">
    <property type="entry name" value="ZPR1, A/B domain"/>
    <property type="match status" value="2"/>
</dbReference>
<name>A0A6M2DHN7_XENCH</name>
<dbReference type="GO" id="GO:0008270">
    <property type="term" value="F:zinc ion binding"/>
    <property type="evidence" value="ECO:0007669"/>
    <property type="project" value="UniProtKB-KW"/>
</dbReference>
<sequence>MAGKSLFKPLNADDIEPEITEILSLCMNCHKDGTTRLLLTKIPYYKDVVLMSFSCELCGFENNEIQSAGEVAPRGIKIKLMVESTSDLNRTVVKSDYSSVKFLELDFEIPSQSQKAEITTIEGIIDRSILGLKQDQPVRRIEHPETAAQIDAFILSLEKLKLVDQPFTFIVEDISGNSHVENPDAPKADPKLSINYFVRNAEQNHILGVFTHQEVSSDVNDDNILKPISADDFKLEDLHGEVLTFPTNCPECNAPCETNMKMTNIPHFKDVVIMATLCDICGHRTNEVKSGGGIESQGVRHEVHIQGKDDFSRDVLKSETCNVEVPELDLVMGSAALNGRFTTVEGLLCAMRNQISSKEFIYGDSQNPETVKNMEKFLEEFQKVLDGSKPITLILDDPAGNSYVQSFNDDGTPDVQLKVMKYERTFEQNEDLGLNDMKTENYS</sequence>
<keyword evidence="5" id="KW-0862">Zinc</keyword>
<protein>
    <recommendedName>
        <fullName evidence="6">Zinc finger protein ZPR1</fullName>
    </recommendedName>
</protein>
<evidence type="ECO:0000256" key="2">
    <source>
        <dbReference type="ARBA" id="ARBA00022723"/>
    </source>
</evidence>
<evidence type="ECO:0000256" key="5">
    <source>
        <dbReference type="ARBA" id="ARBA00022833"/>
    </source>
</evidence>
<evidence type="ECO:0000256" key="3">
    <source>
        <dbReference type="ARBA" id="ARBA00022737"/>
    </source>
</evidence>
<dbReference type="SMART" id="SM00709">
    <property type="entry name" value="Zpr1"/>
    <property type="match status" value="2"/>
</dbReference>
<dbReference type="InterPro" id="IPR042452">
    <property type="entry name" value="ZPR1_Znf1/2"/>
</dbReference>
<feature type="domain" description="Zinc finger ZPR1-type" evidence="7">
    <location>
        <begin position="24"/>
        <end position="182"/>
    </location>
</feature>
<keyword evidence="4" id="KW-0863">Zinc-finger</keyword>
<evidence type="ECO:0000256" key="4">
    <source>
        <dbReference type="ARBA" id="ARBA00022771"/>
    </source>
</evidence>
<dbReference type="InterPro" id="IPR056180">
    <property type="entry name" value="ZPR1_jr_dom"/>
</dbReference>
<dbReference type="GO" id="GO:0005634">
    <property type="term" value="C:nucleus"/>
    <property type="evidence" value="ECO:0007669"/>
    <property type="project" value="TreeGrafter"/>
</dbReference>
<dbReference type="InterPro" id="IPR040141">
    <property type="entry name" value="ZPR1"/>
</dbReference>
<dbReference type="Pfam" id="PF03367">
    <property type="entry name" value="Zn_ribbon_ZPR1"/>
    <property type="match status" value="2"/>
</dbReference>
<dbReference type="EMBL" id="GIIL01000812">
    <property type="protein sequence ID" value="NOV44538.1"/>
    <property type="molecule type" value="Transcribed_RNA"/>
</dbReference>
<dbReference type="FunFam" id="2.20.25.420:FF:000001">
    <property type="entry name" value="Zinc finger protein ZPR1"/>
    <property type="match status" value="1"/>
</dbReference>
<dbReference type="FunFam" id="2.60.120.1040:FF:000001">
    <property type="entry name" value="Zinc finger protein ZPR1"/>
    <property type="match status" value="1"/>
</dbReference>
<accession>A0A6M2DHN7</accession>
<proteinExistence type="inferred from homology"/>
<dbReference type="PANTHER" id="PTHR10876">
    <property type="entry name" value="ZINC FINGER PROTEIN ZPR1"/>
    <property type="match status" value="1"/>
</dbReference>
<dbReference type="InterPro" id="IPR042451">
    <property type="entry name" value="ZPR1_A/B_dom"/>
</dbReference>
<comment type="similarity">
    <text evidence="1">Belongs to the ZPR1 family.</text>
</comment>
<dbReference type="PANTHER" id="PTHR10876:SF0">
    <property type="entry name" value="ZINC FINGER PROTEIN ZPR1"/>
    <property type="match status" value="1"/>
</dbReference>
<dbReference type="Gene3D" id="2.20.25.420">
    <property type="entry name" value="ZPR1, zinc finger domain"/>
    <property type="match status" value="2"/>
</dbReference>
<organism evidence="8">
    <name type="scientific">Xenopsylla cheopis</name>
    <name type="common">Oriental rat flea</name>
    <name type="synonym">Pulex cheopis</name>
    <dbReference type="NCBI Taxonomy" id="163159"/>
    <lineage>
        <taxon>Eukaryota</taxon>
        <taxon>Metazoa</taxon>
        <taxon>Ecdysozoa</taxon>
        <taxon>Arthropoda</taxon>
        <taxon>Hexapoda</taxon>
        <taxon>Insecta</taxon>
        <taxon>Pterygota</taxon>
        <taxon>Neoptera</taxon>
        <taxon>Endopterygota</taxon>
        <taxon>Siphonaptera</taxon>
        <taxon>Pulicidae</taxon>
        <taxon>Xenopsyllinae</taxon>
        <taxon>Xenopsylla</taxon>
    </lineage>
</organism>
<evidence type="ECO:0000313" key="8">
    <source>
        <dbReference type="EMBL" id="NOV44538.1"/>
    </source>
</evidence>
<reference evidence="8" key="1">
    <citation type="submission" date="2020-03" db="EMBL/GenBank/DDBJ databases">
        <title>Transcriptomic Profiling of the Digestive Tract of the Rat Flea, Xenopsylla cheopis, Following Blood Feeding and Infection with Yersinia pestis.</title>
        <authorList>
            <person name="Bland D.M."/>
            <person name="Martens C.A."/>
            <person name="Virtaneva K."/>
            <person name="Kanakabandi K."/>
            <person name="Long D."/>
            <person name="Rosenke R."/>
            <person name="Saturday G.A."/>
            <person name="Hoyt F.H."/>
            <person name="Bruno D.P."/>
            <person name="Ribeiro J.M.C."/>
            <person name="Hinnebusch J."/>
        </authorList>
    </citation>
    <scope>NUCLEOTIDE SEQUENCE</scope>
</reference>
<keyword evidence="3" id="KW-0677">Repeat</keyword>
<feature type="domain" description="Zinc finger ZPR1-type" evidence="7">
    <location>
        <begin position="247"/>
        <end position="406"/>
    </location>
</feature>
<evidence type="ECO:0000256" key="1">
    <source>
        <dbReference type="ARBA" id="ARBA00008354"/>
    </source>
</evidence>
<evidence type="ECO:0000256" key="6">
    <source>
        <dbReference type="ARBA" id="ARBA00074960"/>
    </source>
</evidence>
<dbReference type="GO" id="GO:0048731">
    <property type="term" value="P:system development"/>
    <property type="evidence" value="ECO:0007669"/>
    <property type="project" value="UniProtKB-ARBA"/>
</dbReference>
<dbReference type="AlphaFoldDB" id="A0A6M2DHN7"/>
<dbReference type="FunFam" id="2.20.25.420:FF:000003">
    <property type="entry name" value="zinc finger protein ZPR1"/>
    <property type="match status" value="1"/>
</dbReference>
<dbReference type="NCBIfam" id="TIGR00310">
    <property type="entry name" value="ZPR1_znf"/>
    <property type="match status" value="2"/>
</dbReference>
<dbReference type="Pfam" id="PF22794">
    <property type="entry name" value="jr-ZPR1"/>
    <property type="match status" value="2"/>
</dbReference>
<keyword evidence="2" id="KW-0479">Metal-binding</keyword>